<evidence type="ECO:0000313" key="1">
    <source>
        <dbReference type="EMBL" id="KAJ3079306.1"/>
    </source>
</evidence>
<dbReference type="Proteomes" id="UP001211907">
    <property type="component" value="Unassembled WGS sequence"/>
</dbReference>
<gene>
    <name evidence="1" type="ORF">HK100_010454</name>
</gene>
<keyword evidence="2" id="KW-1185">Reference proteome</keyword>
<dbReference type="EMBL" id="JADGJH010005776">
    <property type="protein sequence ID" value="KAJ3079306.1"/>
    <property type="molecule type" value="Genomic_DNA"/>
</dbReference>
<feature type="non-terminal residue" evidence="1">
    <location>
        <position position="59"/>
    </location>
</feature>
<sequence>MVLAIQTPSVTDVNGNIVKHDPWCYFALQRECVSILRRDTTVVGIPVVDEEKRVAKRDP</sequence>
<evidence type="ECO:0000313" key="2">
    <source>
        <dbReference type="Proteomes" id="UP001211907"/>
    </source>
</evidence>
<protein>
    <submittedName>
        <fullName evidence="1">Uncharacterized protein</fullName>
    </submittedName>
</protein>
<organism evidence="1 2">
    <name type="scientific">Physocladia obscura</name>
    <dbReference type="NCBI Taxonomy" id="109957"/>
    <lineage>
        <taxon>Eukaryota</taxon>
        <taxon>Fungi</taxon>
        <taxon>Fungi incertae sedis</taxon>
        <taxon>Chytridiomycota</taxon>
        <taxon>Chytridiomycota incertae sedis</taxon>
        <taxon>Chytridiomycetes</taxon>
        <taxon>Chytridiales</taxon>
        <taxon>Chytriomycetaceae</taxon>
        <taxon>Physocladia</taxon>
    </lineage>
</organism>
<name>A0AAD5SSH8_9FUNG</name>
<comment type="caution">
    <text evidence="1">The sequence shown here is derived from an EMBL/GenBank/DDBJ whole genome shotgun (WGS) entry which is preliminary data.</text>
</comment>
<accession>A0AAD5SSH8</accession>
<dbReference type="AlphaFoldDB" id="A0AAD5SSH8"/>
<reference evidence="1" key="1">
    <citation type="submission" date="2020-05" db="EMBL/GenBank/DDBJ databases">
        <title>Phylogenomic resolution of chytrid fungi.</title>
        <authorList>
            <person name="Stajich J.E."/>
            <person name="Amses K."/>
            <person name="Simmons R."/>
            <person name="Seto K."/>
            <person name="Myers J."/>
            <person name="Bonds A."/>
            <person name="Quandt C.A."/>
            <person name="Barry K."/>
            <person name="Liu P."/>
            <person name="Grigoriev I."/>
            <person name="Longcore J.E."/>
            <person name="James T.Y."/>
        </authorList>
    </citation>
    <scope>NUCLEOTIDE SEQUENCE</scope>
    <source>
        <strain evidence="1">JEL0513</strain>
    </source>
</reference>
<proteinExistence type="predicted"/>